<dbReference type="InterPro" id="IPR009003">
    <property type="entry name" value="Peptidase_S1_PA"/>
</dbReference>
<dbReference type="GO" id="GO:0006508">
    <property type="term" value="P:proteolysis"/>
    <property type="evidence" value="ECO:0007669"/>
    <property type="project" value="InterPro"/>
</dbReference>
<dbReference type="Ensembl" id="ENSNPET00000017187.1">
    <property type="protein sequence ID" value="ENSNPEP00000016777.1"/>
    <property type="gene ID" value="ENSNPEG00000012477.1"/>
</dbReference>
<dbReference type="InterPro" id="IPR018114">
    <property type="entry name" value="TRYPSIN_HIS"/>
</dbReference>
<dbReference type="Gene3D" id="2.40.10.10">
    <property type="entry name" value="Trypsin-like serine proteases"/>
    <property type="match status" value="2"/>
</dbReference>
<dbReference type="GO" id="GO:0004252">
    <property type="term" value="F:serine-type endopeptidase activity"/>
    <property type="evidence" value="ECO:0007669"/>
    <property type="project" value="InterPro"/>
</dbReference>
<dbReference type="Proteomes" id="UP000694420">
    <property type="component" value="Unplaced"/>
</dbReference>
<reference evidence="3" key="2">
    <citation type="submission" date="2025-09" db="UniProtKB">
        <authorList>
            <consortium name="Ensembl"/>
        </authorList>
    </citation>
    <scope>IDENTIFICATION</scope>
</reference>
<evidence type="ECO:0000259" key="2">
    <source>
        <dbReference type="PROSITE" id="PS50240"/>
    </source>
</evidence>
<dbReference type="Pfam" id="PF00089">
    <property type="entry name" value="Trypsin"/>
    <property type="match status" value="2"/>
</dbReference>
<name>A0A8C6ZLE3_NOTPE</name>
<gene>
    <name evidence="3" type="primary">TMPRSS6</name>
</gene>
<organism evidence="3 4">
    <name type="scientific">Nothoprocta perdicaria</name>
    <name type="common">Chilean tinamou</name>
    <name type="synonym">Crypturus perdicarius</name>
    <dbReference type="NCBI Taxonomy" id="30464"/>
    <lineage>
        <taxon>Eukaryota</taxon>
        <taxon>Metazoa</taxon>
        <taxon>Chordata</taxon>
        <taxon>Craniata</taxon>
        <taxon>Vertebrata</taxon>
        <taxon>Euteleostomi</taxon>
        <taxon>Archelosauria</taxon>
        <taxon>Archosauria</taxon>
        <taxon>Dinosauria</taxon>
        <taxon>Saurischia</taxon>
        <taxon>Theropoda</taxon>
        <taxon>Coelurosauria</taxon>
        <taxon>Aves</taxon>
        <taxon>Palaeognathae</taxon>
        <taxon>Tinamiformes</taxon>
        <taxon>Tinamidae</taxon>
        <taxon>Nothoprocta</taxon>
    </lineage>
</organism>
<sequence length="156" mass="17415">MFVWDLVHGYAGKQGNCPCTPLSRIVGGADSVEGEWPWQASLQVRGHHICGGTLIADRWVISAAHCHISNMLQKVDVQLIQQDICNEAYHYMISPRMLCAGYHKGKKDACQVTEEHSKQLEGGGNSKCPKLIECLSRRIRRNELSMNHVISTTILC</sequence>
<protein>
    <submittedName>
        <fullName evidence="3">Transmembrane serine protease 6</fullName>
    </submittedName>
</protein>
<dbReference type="PROSITE" id="PS00134">
    <property type="entry name" value="TRYPSIN_HIS"/>
    <property type="match status" value="1"/>
</dbReference>
<dbReference type="SMART" id="SM00020">
    <property type="entry name" value="Tryp_SPc"/>
    <property type="match status" value="1"/>
</dbReference>
<accession>A0A8C6ZLE3</accession>
<evidence type="ECO:0000313" key="3">
    <source>
        <dbReference type="Ensembl" id="ENSNPEP00000016777.1"/>
    </source>
</evidence>
<feature type="domain" description="Peptidase S1" evidence="2">
    <location>
        <begin position="25"/>
        <end position="156"/>
    </location>
</feature>
<keyword evidence="4" id="KW-1185">Reference proteome</keyword>
<evidence type="ECO:0000256" key="1">
    <source>
        <dbReference type="ARBA" id="ARBA00023157"/>
    </source>
</evidence>
<reference evidence="3" key="1">
    <citation type="submission" date="2025-08" db="UniProtKB">
        <authorList>
            <consortium name="Ensembl"/>
        </authorList>
    </citation>
    <scope>IDENTIFICATION</scope>
</reference>
<dbReference type="PANTHER" id="PTHR24253">
    <property type="entry name" value="TRANSMEMBRANE PROTEASE SERINE"/>
    <property type="match status" value="1"/>
</dbReference>
<dbReference type="GO" id="GO:0005886">
    <property type="term" value="C:plasma membrane"/>
    <property type="evidence" value="ECO:0007669"/>
    <property type="project" value="TreeGrafter"/>
</dbReference>
<evidence type="ECO:0000313" key="4">
    <source>
        <dbReference type="Proteomes" id="UP000694420"/>
    </source>
</evidence>
<dbReference type="SUPFAM" id="SSF50494">
    <property type="entry name" value="Trypsin-like serine proteases"/>
    <property type="match status" value="1"/>
</dbReference>
<dbReference type="InterPro" id="IPR043504">
    <property type="entry name" value="Peptidase_S1_PA_chymotrypsin"/>
</dbReference>
<dbReference type="PANTHER" id="PTHR24253:SF62">
    <property type="entry name" value="TRANSMEMBRANE PROTEASE SERINE 6"/>
    <property type="match status" value="1"/>
</dbReference>
<proteinExistence type="predicted"/>
<keyword evidence="1" id="KW-1015">Disulfide bond</keyword>
<dbReference type="AlphaFoldDB" id="A0A8C6ZLE3"/>
<dbReference type="PROSITE" id="PS50240">
    <property type="entry name" value="TRYPSIN_DOM"/>
    <property type="match status" value="1"/>
</dbReference>
<dbReference type="InterPro" id="IPR001254">
    <property type="entry name" value="Trypsin_dom"/>
</dbReference>